<organism evidence="1 2">
    <name type="scientific">Pseudonocardia halophobica</name>
    <dbReference type="NCBI Taxonomy" id="29401"/>
    <lineage>
        <taxon>Bacteria</taxon>
        <taxon>Bacillati</taxon>
        <taxon>Actinomycetota</taxon>
        <taxon>Actinomycetes</taxon>
        <taxon>Pseudonocardiales</taxon>
        <taxon>Pseudonocardiaceae</taxon>
        <taxon>Pseudonocardia</taxon>
    </lineage>
</organism>
<comment type="caution">
    <text evidence="1">The sequence shown here is derived from an EMBL/GenBank/DDBJ whole genome shotgun (WGS) entry which is preliminary data.</text>
</comment>
<evidence type="ECO:0000313" key="2">
    <source>
        <dbReference type="Proteomes" id="UP001143463"/>
    </source>
</evidence>
<dbReference type="AlphaFoldDB" id="A0A9W6KZB0"/>
<evidence type="ECO:0000313" key="1">
    <source>
        <dbReference type="EMBL" id="GLL09900.1"/>
    </source>
</evidence>
<dbReference type="RefSeq" id="WP_037043601.1">
    <property type="nucleotide sequence ID" value="NZ_BAAAUZ010000011.1"/>
</dbReference>
<evidence type="ECO:0008006" key="3">
    <source>
        <dbReference type="Google" id="ProtNLM"/>
    </source>
</evidence>
<reference evidence="1" key="2">
    <citation type="submission" date="2023-01" db="EMBL/GenBank/DDBJ databases">
        <authorList>
            <person name="Sun Q."/>
            <person name="Evtushenko L."/>
        </authorList>
    </citation>
    <scope>NUCLEOTIDE SEQUENCE</scope>
    <source>
        <strain evidence="1">VKM Ac-1069</strain>
    </source>
</reference>
<dbReference type="EMBL" id="BSFQ01000003">
    <property type="protein sequence ID" value="GLL09900.1"/>
    <property type="molecule type" value="Genomic_DNA"/>
</dbReference>
<sequence length="367" mass="42570">MSLLWKLEPATEAKHRLNRSYLDAWWPIMLQPSGQYGYERPRVTYVDAFAGPGKYLDGEDGSPVFALDRLLNHTARDRMNLRRDRVYLIFIEKDKDRCAHLRTLLIERFGQLEQLPVTVIVREGEAATATPELLTQTRAWDHPILAIFDSWGNVNIPFELVGRIAGVRSGEVITTFGPNWFSRRESQDPSELDRVFGGNQYWQPAEREARPDERWRAWLETYRDSLKRAGFPYQLQFRVTPRTGQPLHLVFGTSSDKGVEVMKDAMWKVDGEEGMSFHDPRTREAVPAGQMDLFREHDHHAELSELICQCLAPGEKSVEDVREWLLRETARWRRKDAISALSKMRERNVVQTEPNGRIVRSSKVRLL</sequence>
<dbReference type="NCBIfam" id="TIGR04474">
    <property type="entry name" value="tcm_partner"/>
    <property type="match status" value="1"/>
</dbReference>
<dbReference type="InterPro" id="IPR031009">
    <property type="entry name" value="Tcm_partner"/>
</dbReference>
<name>A0A9W6KZB0_9PSEU</name>
<accession>A0A9W6KZB0</accession>
<proteinExistence type="predicted"/>
<keyword evidence="2" id="KW-1185">Reference proteome</keyword>
<dbReference type="Proteomes" id="UP001143463">
    <property type="component" value="Unassembled WGS sequence"/>
</dbReference>
<reference evidence="1" key="1">
    <citation type="journal article" date="2014" name="Int. J. Syst. Evol. Microbiol.">
        <title>Complete genome sequence of Corynebacterium casei LMG S-19264T (=DSM 44701T), isolated from a smear-ripened cheese.</title>
        <authorList>
            <consortium name="US DOE Joint Genome Institute (JGI-PGF)"/>
            <person name="Walter F."/>
            <person name="Albersmeier A."/>
            <person name="Kalinowski J."/>
            <person name="Ruckert C."/>
        </authorList>
    </citation>
    <scope>NUCLEOTIDE SEQUENCE</scope>
    <source>
        <strain evidence="1">VKM Ac-1069</strain>
    </source>
</reference>
<gene>
    <name evidence="1" type="ORF">GCM10017577_10400</name>
</gene>
<protein>
    <recommendedName>
        <fullName evidence="3">Three-Cys-motif partner protein</fullName>
    </recommendedName>
</protein>